<dbReference type="SUPFAM" id="SSF52047">
    <property type="entry name" value="RNI-like"/>
    <property type="match status" value="1"/>
</dbReference>
<feature type="region of interest" description="Disordered" evidence="1">
    <location>
        <begin position="33"/>
        <end position="129"/>
    </location>
</feature>
<feature type="chain" id="PRO_5022763206" evidence="2">
    <location>
        <begin position="28"/>
        <end position="856"/>
    </location>
</feature>
<organism evidence="4 5">
    <name type="scientific">Leuconostoc pseudomesenteroides</name>
    <dbReference type="NCBI Taxonomy" id="33968"/>
    <lineage>
        <taxon>Bacteria</taxon>
        <taxon>Bacillati</taxon>
        <taxon>Bacillota</taxon>
        <taxon>Bacilli</taxon>
        <taxon>Lactobacillales</taxon>
        <taxon>Lactobacillaceae</taxon>
        <taxon>Leuconostoc</taxon>
    </lineage>
</organism>
<evidence type="ECO:0000313" key="6">
    <source>
        <dbReference type="Proteomes" id="UP001529201"/>
    </source>
</evidence>
<dbReference type="EMBL" id="CP042383">
    <property type="protein sequence ID" value="QEA41591.1"/>
    <property type="molecule type" value="Genomic_DNA"/>
</dbReference>
<proteinExistence type="predicted"/>
<gene>
    <name evidence="4" type="ORF">FGL85_03255</name>
    <name evidence="3" type="ORF">P1N92_06860</name>
</gene>
<feature type="compositionally biased region" description="Polar residues" evidence="1">
    <location>
        <begin position="119"/>
        <end position="129"/>
    </location>
</feature>
<keyword evidence="6" id="KW-1185">Reference proteome</keyword>
<dbReference type="Gene3D" id="3.80.10.10">
    <property type="entry name" value="Ribonuclease Inhibitor"/>
    <property type="match status" value="3"/>
</dbReference>
<feature type="compositionally biased region" description="Basic and acidic residues" evidence="1">
    <location>
        <begin position="34"/>
        <end position="52"/>
    </location>
</feature>
<evidence type="ECO:0000313" key="5">
    <source>
        <dbReference type="Proteomes" id="UP000321296"/>
    </source>
</evidence>
<name>A0A5B8SYT4_LEUPS</name>
<dbReference type="EMBL" id="JARGDN010000006">
    <property type="protein sequence ID" value="MDG9733833.1"/>
    <property type="molecule type" value="Genomic_DNA"/>
</dbReference>
<dbReference type="NCBIfam" id="TIGR02167">
    <property type="entry name" value="Liste_lipo_26"/>
    <property type="match status" value="10"/>
</dbReference>
<protein>
    <submittedName>
        <fullName evidence="4">BspA family leucine-rich repeat surface protein</fullName>
    </submittedName>
</protein>
<accession>A0A5B8SYT4</accession>
<reference evidence="3 6" key="2">
    <citation type="submission" date="2023-02" db="EMBL/GenBank/DDBJ databases">
        <title>Antimicrobial susceptibility testing and tentative epidemiological cut-off values for Lactobacillaceae family species intended for ingestion.</title>
        <authorList>
            <person name="Noehr-Meldgaard K."/>
            <person name="Struve C."/>
            <person name="Ingmer H."/>
            <person name="Koza A."/>
            <person name="Al-Nakeeb K."/>
            <person name="Agersoe Y."/>
        </authorList>
    </citation>
    <scope>NUCLEOTIDE SEQUENCE [LARGE SCALE GENOMIC DNA]</scope>
    <source>
        <strain evidence="3 6">DSM 20193</strain>
    </source>
</reference>
<dbReference type="InterPro" id="IPR032675">
    <property type="entry name" value="LRR_dom_sf"/>
</dbReference>
<evidence type="ECO:0000256" key="2">
    <source>
        <dbReference type="SAM" id="SignalP"/>
    </source>
</evidence>
<dbReference type="RefSeq" id="WP_010290808.1">
    <property type="nucleotide sequence ID" value="NZ_CP042383.1"/>
</dbReference>
<dbReference type="InterPro" id="IPR005046">
    <property type="entry name" value="DUF285"/>
</dbReference>
<sequence>MRRKQAGYLPILIAVLTLAGPAQTVTAAELTTTDDVKTDKKLRLKNDGRSDLQELTQRIATGDTGDGQPAAAEPNKPDTLETPEVTEPEQPNETDPPAEQPALPTTDNKPPTSGKAPRSITTNTNGSSTWTFDSDTGLLVFSAGQLSQRIDTNLAENSLTASQVKKIQFNGDEGKVTVDPSVPHLFDNLDQLTDFIDLQNFDTTNATSMSYWFTNTKGLTNPDLSSLNTSNVLYMTEMFHDSGVTNLDLSNWNVNQVTTFQDMFFWADKLTTLNLSTWGADRTVDSVNMGAMFSNASALTNLDLTNFKTKNVTNMSSMFRNTGLISLNLSTWDVTKVKEFQYMFYSSAALANLNLSDWGIARIADSIYMNYMFYNTSALTNLNLMNFKTKNVTGMSYMFYGSGITNLDLSNWNVDQVTTFNCMFAEAKHLTTLDLSNWGVARTADSVNMTYMFSNTSALTTLKLTNFKTTNVTTMAYMFRGTGITHLDLSDWNVNQVTTFDNMFAEAKNLTTLNLSNWGVGRTADTIIMRYMFFNASALTTLNLTDFKTTNVTNMARMFVGTGLAELDLSHWDVSKVTTFESMFLDSSITNLDLNAWDVSKGTKFFNMFYNASKLKTLDLSGWYTSGADVTAMFGKTTSLWKITLSANMKFTGSPMFWSAPAIGTTISDNGQNYKTTAASWQIVGNGTDHNPAGNMVTTDQMYADRSETITYVWAQAPTFDGVANLTFDTLGAGAFRNGNKPLASNMSTGAVSLINLDASKSYKVSVAQTSDWNTSGQSAKISKNDLSIQYGQSSLESSVDFWTGTSASSQNNIMFNHNTSNSFSIWLNPNTVIDTKLLGKQLASELTWTLSETPQ</sequence>
<dbReference type="AlphaFoldDB" id="A0A5B8SYT4"/>
<evidence type="ECO:0000256" key="1">
    <source>
        <dbReference type="SAM" id="MobiDB-lite"/>
    </source>
</evidence>
<feature type="signal peptide" evidence="2">
    <location>
        <begin position="1"/>
        <end position="27"/>
    </location>
</feature>
<dbReference type="InterPro" id="IPR011889">
    <property type="entry name" value="Liste_lipo_26"/>
</dbReference>
<dbReference type="KEGG" id="lpse:FGL85_03255"/>
<keyword evidence="2" id="KW-0732">Signal</keyword>
<dbReference type="Proteomes" id="UP000321296">
    <property type="component" value="Chromosome"/>
</dbReference>
<evidence type="ECO:0000313" key="3">
    <source>
        <dbReference type="EMBL" id="MDG9733833.1"/>
    </source>
</evidence>
<dbReference type="SUPFAM" id="SSF52058">
    <property type="entry name" value="L domain-like"/>
    <property type="match status" value="1"/>
</dbReference>
<dbReference type="Pfam" id="PF03382">
    <property type="entry name" value="DUF285"/>
    <property type="match status" value="3"/>
</dbReference>
<reference evidence="4 5" key="1">
    <citation type="submission" date="2019-06" db="EMBL/GenBank/DDBJ databases">
        <title>Genome analyses of bacteria isolated from kimchi.</title>
        <authorList>
            <person name="Lee S."/>
            <person name="Ahn S."/>
            <person name="Roh S."/>
        </authorList>
    </citation>
    <scope>NUCLEOTIDE SEQUENCE [LARGE SCALE GENOMIC DNA]</scope>
    <source>
        <strain evidence="4 5">CBA3630</strain>
    </source>
</reference>
<dbReference type="Proteomes" id="UP001529201">
    <property type="component" value="Unassembled WGS sequence"/>
</dbReference>
<evidence type="ECO:0000313" key="4">
    <source>
        <dbReference type="EMBL" id="QEA41591.1"/>
    </source>
</evidence>
<dbReference type="GeneID" id="64343869"/>